<reference evidence="10 11" key="1">
    <citation type="submission" date="2024-02" db="EMBL/GenBank/DDBJ databases">
        <authorList>
            <person name="Daric V."/>
            <person name="Darras S."/>
        </authorList>
    </citation>
    <scope>NUCLEOTIDE SEQUENCE [LARGE SCALE GENOMIC DNA]</scope>
</reference>
<dbReference type="EMBL" id="CAWYQH010000119">
    <property type="protein sequence ID" value="CAK8690770.1"/>
    <property type="molecule type" value="Genomic_DNA"/>
</dbReference>
<name>A0ABP0GG66_CLALP</name>
<evidence type="ECO:0000256" key="6">
    <source>
        <dbReference type="PROSITE-ProRule" id="PRU01172"/>
    </source>
</evidence>
<feature type="compositionally biased region" description="Basic and acidic residues" evidence="7">
    <location>
        <begin position="53"/>
        <end position="91"/>
    </location>
</feature>
<sequence length="307" mass="33665">MKMMYCIVLMGFMVFFAGERTYGQGTSAPEQQLLQVCSPVSISGIQSGQNIYRGEKGEQGKAGKKGPKGEDGLPGHKGEKGQSGSKGERGLPGRRWGVAGCPTITHRLPRDNQVTDYVWYRSYVPRMTEATACTWLETSDYNHHATWISCANSANHNQFFMAFMNPTTIRLAVGGHTHDFTVPRLTTMQKVHICAWFSSKRREIGISINAKTISVLPYGGEIMNGGGSLLLGQEQDGVNAGSLAATQAFHGNITNPMMWPRVLSEDEISNLAHRCECPDDFAIAFTLDRAEFFGAATYSKPDICPTL</sequence>
<keyword evidence="11" id="KW-1185">Reference proteome</keyword>
<dbReference type="Proteomes" id="UP001642483">
    <property type="component" value="Unassembled WGS sequence"/>
</dbReference>
<comment type="caution">
    <text evidence="6">Lacks conserved residue(s) required for the propagation of feature annotation.</text>
</comment>
<dbReference type="Pfam" id="PF01391">
    <property type="entry name" value="Collagen"/>
    <property type="match status" value="1"/>
</dbReference>
<evidence type="ECO:0000313" key="10">
    <source>
        <dbReference type="EMBL" id="CAK8690770.1"/>
    </source>
</evidence>
<keyword evidence="3" id="KW-0106">Calcium</keyword>
<dbReference type="Pfam" id="PF00354">
    <property type="entry name" value="Pentaxin"/>
    <property type="match status" value="1"/>
</dbReference>
<evidence type="ECO:0000256" key="3">
    <source>
        <dbReference type="ARBA" id="ARBA00022837"/>
    </source>
</evidence>
<keyword evidence="5" id="KW-0325">Glycoprotein</keyword>
<proteinExistence type="predicted"/>
<dbReference type="PRINTS" id="PR00895">
    <property type="entry name" value="PENTAXIN"/>
</dbReference>
<feature type="signal peptide" evidence="8">
    <location>
        <begin position="1"/>
        <end position="18"/>
    </location>
</feature>
<dbReference type="InterPro" id="IPR008160">
    <property type="entry name" value="Collagen"/>
</dbReference>
<dbReference type="PANTHER" id="PTHR19277">
    <property type="entry name" value="PENTRAXIN"/>
    <property type="match status" value="1"/>
</dbReference>
<keyword evidence="4" id="KW-1015">Disulfide bond</keyword>
<keyword evidence="2" id="KW-0479">Metal-binding</keyword>
<dbReference type="PROSITE" id="PS51828">
    <property type="entry name" value="PTX_2"/>
    <property type="match status" value="1"/>
</dbReference>
<comment type="cofactor">
    <cofactor evidence="1">
        <name>Ca(2+)</name>
        <dbReference type="ChEBI" id="CHEBI:29108"/>
    </cofactor>
</comment>
<dbReference type="InterPro" id="IPR001759">
    <property type="entry name" value="PTX_dom"/>
</dbReference>
<organism evidence="10 11">
    <name type="scientific">Clavelina lepadiformis</name>
    <name type="common">Light-bulb sea squirt</name>
    <name type="synonym">Ascidia lepadiformis</name>
    <dbReference type="NCBI Taxonomy" id="159417"/>
    <lineage>
        <taxon>Eukaryota</taxon>
        <taxon>Metazoa</taxon>
        <taxon>Chordata</taxon>
        <taxon>Tunicata</taxon>
        <taxon>Ascidiacea</taxon>
        <taxon>Aplousobranchia</taxon>
        <taxon>Clavelinidae</taxon>
        <taxon>Clavelina</taxon>
    </lineage>
</organism>
<evidence type="ECO:0000256" key="7">
    <source>
        <dbReference type="SAM" id="MobiDB-lite"/>
    </source>
</evidence>
<accession>A0ABP0GG66</accession>
<gene>
    <name evidence="10" type="ORF">CVLEPA_LOCUS23342</name>
</gene>
<dbReference type="SMART" id="SM00159">
    <property type="entry name" value="PTX"/>
    <property type="match status" value="1"/>
</dbReference>
<evidence type="ECO:0000256" key="5">
    <source>
        <dbReference type="ARBA" id="ARBA00023180"/>
    </source>
</evidence>
<dbReference type="SUPFAM" id="SSF49899">
    <property type="entry name" value="Concanavalin A-like lectins/glucanases"/>
    <property type="match status" value="1"/>
</dbReference>
<protein>
    <recommendedName>
        <fullName evidence="9">Pentraxin (PTX) domain-containing protein</fullName>
    </recommendedName>
</protein>
<evidence type="ECO:0000313" key="11">
    <source>
        <dbReference type="Proteomes" id="UP001642483"/>
    </source>
</evidence>
<feature type="domain" description="Pentraxin (PTX)" evidence="9">
    <location>
        <begin position="102"/>
        <end position="304"/>
    </location>
</feature>
<evidence type="ECO:0000256" key="8">
    <source>
        <dbReference type="SAM" id="SignalP"/>
    </source>
</evidence>
<evidence type="ECO:0000256" key="4">
    <source>
        <dbReference type="ARBA" id="ARBA00023157"/>
    </source>
</evidence>
<feature type="chain" id="PRO_5046888530" description="Pentraxin (PTX) domain-containing protein" evidence="8">
    <location>
        <begin position="19"/>
        <end position="307"/>
    </location>
</feature>
<evidence type="ECO:0000259" key="9">
    <source>
        <dbReference type="PROSITE" id="PS51828"/>
    </source>
</evidence>
<dbReference type="PANTHER" id="PTHR19277:SF125">
    <property type="entry name" value="B6"/>
    <property type="match status" value="1"/>
</dbReference>
<keyword evidence="8" id="KW-0732">Signal</keyword>
<evidence type="ECO:0000256" key="2">
    <source>
        <dbReference type="ARBA" id="ARBA00022723"/>
    </source>
</evidence>
<dbReference type="Gene3D" id="2.60.120.200">
    <property type="match status" value="1"/>
</dbReference>
<dbReference type="InterPro" id="IPR013320">
    <property type="entry name" value="ConA-like_dom_sf"/>
</dbReference>
<dbReference type="InterPro" id="IPR051360">
    <property type="entry name" value="Neuronal_Pentraxin_Related"/>
</dbReference>
<feature type="region of interest" description="Disordered" evidence="7">
    <location>
        <begin position="48"/>
        <end position="95"/>
    </location>
</feature>
<comment type="caution">
    <text evidence="10">The sequence shown here is derived from an EMBL/GenBank/DDBJ whole genome shotgun (WGS) entry which is preliminary data.</text>
</comment>
<evidence type="ECO:0000256" key="1">
    <source>
        <dbReference type="ARBA" id="ARBA00001913"/>
    </source>
</evidence>